<dbReference type="PANTHER" id="PTHR28570:SF3">
    <property type="entry name" value="ASPARTYL AMINOPEPTIDASE"/>
    <property type="match status" value="1"/>
</dbReference>
<evidence type="ECO:0000256" key="10">
    <source>
        <dbReference type="RuleBase" id="RU004387"/>
    </source>
</evidence>
<comment type="similarity">
    <text evidence="2 9">Belongs to the peptidase M18 family.</text>
</comment>
<dbReference type="CDD" id="cd05658">
    <property type="entry name" value="M18_DAP"/>
    <property type="match status" value="1"/>
</dbReference>
<dbReference type="InterPro" id="IPR001948">
    <property type="entry name" value="Peptidase_M18"/>
</dbReference>
<protein>
    <recommendedName>
        <fullName evidence="10">M18 family aminopeptidase</fullName>
        <ecNumber evidence="10">3.4.11.-</ecNumber>
    </recommendedName>
</protein>
<dbReference type="Gene3D" id="3.40.630.10">
    <property type="entry name" value="Zn peptidases"/>
    <property type="match status" value="1"/>
</dbReference>
<dbReference type="NCBIfam" id="NF002759">
    <property type="entry name" value="PRK02813.1"/>
    <property type="match status" value="1"/>
</dbReference>
<dbReference type="EMBL" id="JACLYY010000013">
    <property type="protein sequence ID" value="MBM6738846.1"/>
    <property type="molecule type" value="Genomic_DNA"/>
</dbReference>
<dbReference type="Proteomes" id="UP000716906">
    <property type="component" value="Unassembled WGS sequence"/>
</dbReference>
<dbReference type="SUPFAM" id="SSF101821">
    <property type="entry name" value="Aminopeptidase/glucanase lid domain"/>
    <property type="match status" value="1"/>
</dbReference>
<evidence type="ECO:0000256" key="7">
    <source>
        <dbReference type="ARBA" id="ARBA00022833"/>
    </source>
</evidence>
<evidence type="ECO:0000256" key="3">
    <source>
        <dbReference type="ARBA" id="ARBA00022438"/>
    </source>
</evidence>
<evidence type="ECO:0000313" key="11">
    <source>
        <dbReference type="EMBL" id="MBM6738846.1"/>
    </source>
</evidence>
<accession>A0ABS2EB77</accession>
<dbReference type="SUPFAM" id="SSF53187">
    <property type="entry name" value="Zn-dependent exopeptidases"/>
    <property type="match status" value="1"/>
</dbReference>
<dbReference type="Pfam" id="PF02127">
    <property type="entry name" value="Peptidase_M18"/>
    <property type="match status" value="1"/>
</dbReference>
<reference evidence="11 12" key="1">
    <citation type="journal article" date="2021" name="Sci. Rep.">
        <title>The distribution of antibiotic resistance genes in chicken gut microbiota commensals.</title>
        <authorList>
            <person name="Juricova H."/>
            <person name="Matiasovicova J."/>
            <person name="Kubasova T."/>
            <person name="Cejkova D."/>
            <person name="Rychlik I."/>
        </authorList>
    </citation>
    <scope>NUCLEOTIDE SEQUENCE [LARGE SCALE GENOMIC DNA]</scope>
    <source>
        <strain evidence="11 12">An773</strain>
    </source>
</reference>
<organism evidence="11 12">
    <name type="scientific">Faecalicatena fissicatena</name>
    <dbReference type="NCBI Taxonomy" id="290055"/>
    <lineage>
        <taxon>Bacteria</taxon>
        <taxon>Bacillati</taxon>
        <taxon>Bacillota</taxon>
        <taxon>Clostridia</taxon>
        <taxon>Lachnospirales</taxon>
        <taxon>Lachnospiraceae</taxon>
        <taxon>Faecalicatena</taxon>
    </lineage>
</organism>
<evidence type="ECO:0000256" key="1">
    <source>
        <dbReference type="ARBA" id="ARBA00001947"/>
    </source>
</evidence>
<comment type="cofactor">
    <cofactor evidence="1 10">
        <name>Zn(2+)</name>
        <dbReference type="ChEBI" id="CHEBI:29105"/>
    </cofactor>
</comment>
<proteinExistence type="inferred from homology"/>
<dbReference type="RefSeq" id="WP_191493844.1">
    <property type="nucleotide sequence ID" value="NZ_JACLYY010000013.1"/>
</dbReference>
<dbReference type="EC" id="3.4.11.-" evidence="10"/>
<keyword evidence="8 9" id="KW-0482">Metalloprotease</keyword>
<evidence type="ECO:0000256" key="9">
    <source>
        <dbReference type="RuleBase" id="RU004386"/>
    </source>
</evidence>
<evidence type="ECO:0000256" key="4">
    <source>
        <dbReference type="ARBA" id="ARBA00022670"/>
    </source>
</evidence>
<evidence type="ECO:0000256" key="8">
    <source>
        <dbReference type="ARBA" id="ARBA00023049"/>
    </source>
</evidence>
<evidence type="ECO:0000256" key="2">
    <source>
        <dbReference type="ARBA" id="ARBA00008290"/>
    </source>
</evidence>
<gene>
    <name evidence="11" type="ORF">H7U36_12175</name>
</gene>
<keyword evidence="12" id="KW-1185">Reference proteome</keyword>
<name>A0ABS2EB77_9FIRM</name>
<dbReference type="PRINTS" id="PR00932">
    <property type="entry name" value="AMINO1PTASE"/>
</dbReference>
<keyword evidence="5 9" id="KW-0479">Metal-binding</keyword>
<dbReference type="GO" id="GO:0004177">
    <property type="term" value="F:aminopeptidase activity"/>
    <property type="evidence" value="ECO:0007669"/>
    <property type="project" value="UniProtKB-KW"/>
</dbReference>
<keyword evidence="4 9" id="KW-0645">Protease</keyword>
<keyword evidence="7 9" id="KW-0862">Zinc</keyword>
<dbReference type="Gene3D" id="2.30.250.10">
    <property type="entry name" value="Aminopeptidase i, Domain 2"/>
    <property type="match status" value="1"/>
</dbReference>
<sequence length="438" mass="48084">MQTTINNLFSFIRLSPTSYHTVDTMKAALQKEGYMQLEESRPWALAPGGKYFVTRNLSSLIAFRVPEGSPDSFHIIASHSDSPAFKIKEMPELPSAGLYVRLNVERYGGMLMAPWLDRPLSVAGRILVEEDGRLRTRLVNIDRDLLLIPNLAIHMNKEANAGFKPDPQKDMLPLYGDIARKDTFLRCVAEAAGTVPERIAGHDLLLYCRMPGICWGAAGEFISAPRLDDLQCVFASLTAFLNTERESGSTSIPVHCVLDNEEVGSGTKQGAASTFLKDTLRRICLCLGKTEEDYLAMLSSSFMLSADNAHAVHPNQPERSDAVNRPAMNQGIVIKYNGNQRYTTDAVSAALFKTICRRAGVPFQTFLNRSDMAGGSTLGNISNAQVALNTVDIGLAQLAMHSPFETAGASDTDNMIRAMEEFFRCGIRCLGDGSYDII</sequence>
<keyword evidence="3 9" id="KW-0031">Aminopeptidase</keyword>
<dbReference type="PANTHER" id="PTHR28570">
    <property type="entry name" value="ASPARTYL AMINOPEPTIDASE"/>
    <property type="match status" value="1"/>
</dbReference>
<evidence type="ECO:0000256" key="6">
    <source>
        <dbReference type="ARBA" id="ARBA00022801"/>
    </source>
</evidence>
<evidence type="ECO:0000313" key="12">
    <source>
        <dbReference type="Proteomes" id="UP000716906"/>
    </source>
</evidence>
<dbReference type="InterPro" id="IPR023358">
    <property type="entry name" value="Peptidase_M18_dom2"/>
</dbReference>
<comment type="caution">
    <text evidence="11">The sequence shown here is derived from an EMBL/GenBank/DDBJ whole genome shotgun (WGS) entry which is preliminary data.</text>
</comment>
<keyword evidence="6 9" id="KW-0378">Hydrolase</keyword>
<evidence type="ECO:0000256" key="5">
    <source>
        <dbReference type="ARBA" id="ARBA00022723"/>
    </source>
</evidence>